<evidence type="ECO:0000259" key="2">
    <source>
        <dbReference type="Pfam" id="PF05193"/>
    </source>
</evidence>
<dbReference type="PANTHER" id="PTHR11851">
    <property type="entry name" value="METALLOPROTEASE"/>
    <property type="match status" value="1"/>
</dbReference>
<proteinExistence type="predicted"/>
<dbReference type="RefSeq" id="WP_216713219.1">
    <property type="nucleotide sequence ID" value="NZ_JACVEL010000001.1"/>
</dbReference>
<dbReference type="InterPro" id="IPR007863">
    <property type="entry name" value="Peptidase_M16_C"/>
</dbReference>
<feature type="domain" description="Peptidase M16 N-terminal" evidence="1">
    <location>
        <begin position="50"/>
        <end position="187"/>
    </location>
</feature>
<dbReference type="Pfam" id="PF05193">
    <property type="entry name" value="Peptidase_M16_C"/>
    <property type="match status" value="1"/>
</dbReference>
<reference evidence="3" key="1">
    <citation type="submission" date="2020-09" db="EMBL/GenBank/DDBJ databases">
        <title>Taishania pollutisoli gen. nov., sp. nov., Isolated from Tetrabromobisphenol A-Contaminated Soil.</title>
        <authorList>
            <person name="Chen Q."/>
        </authorList>
    </citation>
    <scope>NUCLEOTIDE SEQUENCE</scope>
    <source>
        <strain evidence="3">CZZ-1</strain>
    </source>
</reference>
<sequence length="692" mass="75923">MKKLIIALGLITPAVLFGQLDRSKVPAAAPAKAISIADPVVFKAANGMTVILSENHKLPRVSFNLTVGNGQRMEGQKAGLADLAGDLILSGTTNRSKDEIDAKSDYIGASLNAGSRNLNLTCLTKHMDEGLKIFSDVVMNANFPQSEFDRIVKQWESNLMSLKSSPEGMGENALMSALFANHPYGEVTTEATLAKITRDDVQQYFKETFVPEGSYLVIVGDITKAKAEEVVNKYFSSWSGKSLPKVEYPSAKNLNGNRVIFVKKTGAVQSYIQVAFPLDVKIGDANNIPLNVTNSIFGGSGFGTRLMQNLRESKAYTYGSYSSVNIEPQGAYLAASGNFRTDVTDSAITQLLFELDRMTDSYVTDHELELTKSSMGGGFARSLEHAATIARFALNIERYGLPKDYYKNYLTNLEAVDKEKVLEIAQKFFTAKNCYIVVVGNESVIEKLKPFDADGKIEIVDAFGAPVQDMKKADITAEELFKKHSFYVTSTSSEKQRDKLLKKIKSVTQDIEMNMSQVPFPLKSVQFWAAPNSEVMTIEAQGMVVQKTYFDGKTGYESNMQTGKVDLTAEAIAAKNKSIGLIPEINYATSGMKYELVGIENQNGTDMYVVKLHDGENEMYDYYNTNNFSKIKRLTISTDPEAGGDAVVTYSDYKAVSGVLFPHKIVLSFGELAFNGTVKAIAVNKGAIGDYK</sequence>
<dbReference type="PANTHER" id="PTHR11851:SF224">
    <property type="entry name" value="PROCESSING PROTEASE"/>
    <property type="match status" value="1"/>
</dbReference>
<comment type="caution">
    <text evidence="3">The sequence shown here is derived from an EMBL/GenBank/DDBJ whole genome shotgun (WGS) entry which is preliminary data.</text>
</comment>
<feature type="domain" description="Peptidase M16 C-terminal" evidence="2">
    <location>
        <begin position="195"/>
        <end position="374"/>
    </location>
</feature>
<protein>
    <submittedName>
        <fullName evidence="3">Insulinase family protein</fullName>
    </submittedName>
</protein>
<dbReference type="AlphaFoldDB" id="A0A8J6TS95"/>
<evidence type="ECO:0000259" key="1">
    <source>
        <dbReference type="Pfam" id="PF00675"/>
    </source>
</evidence>
<organism evidence="3 4">
    <name type="scientific">Taishania pollutisoli</name>
    <dbReference type="NCBI Taxonomy" id="2766479"/>
    <lineage>
        <taxon>Bacteria</taxon>
        <taxon>Pseudomonadati</taxon>
        <taxon>Bacteroidota</taxon>
        <taxon>Flavobacteriia</taxon>
        <taxon>Flavobacteriales</taxon>
        <taxon>Crocinitomicaceae</taxon>
        <taxon>Taishania</taxon>
    </lineage>
</organism>
<evidence type="ECO:0000313" key="4">
    <source>
        <dbReference type="Proteomes" id="UP000652681"/>
    </source>
</evidence>
<dbReference type="InterPro" id="IPR050361">
    <property type="entry name" value="MPP/UQCRC_Complex"/>
</dbReference>
<accession>A0A8J6TS95</accession>
<dbReference type="Pfam" id="PF00675">
    <property type="entry name" value="Peptidase_M16"/>
    <property type="match status" value="1"/>
</dbReference>
<dbReference type="EMBL" id="JACVEL010000001">
    <property type="protein sequence ID" value="MBC9810959.1"/>
    <property type="molecule type" value="Genomic_DNA"/>
</dbReference>
<dbReference type="GO" id="GO:0046872">
    <property type="term" value="F:metal ion binding"/>
    <property type="evidence" value="ECO:0007669"/>
    <property type="project" value="InterPro"/>
</dbReference>
<dbReference type="Proteomes" id="UP000652681">
    <property type="component" value="Unassembled WGS sequence"/>
</dbReference>
<dbReference type="InterPro" id="IPR011249">
    <property type="entry name" value="Metalloenz_LuxS/M16"/>
</dbReference>
<evidence type="ECO:0000313" key="3">
    <source>
        <dbReference type="EMBL" id="MBC9810959.1"/>
    </source>
</evidence>
<dbReference type="Gene3D" id="3.30.830.10">
    <property type="entry name" value="Metalloenzyme, LuxS/M16 peptidase-like"/>
    <property type="match status" value="2"/>
</dbReference>
<name>A0A8J6TS95_9FLAO</name>
<dbReference type="SUPFAM" id="SSF63411">
    <property type="entry name" value="LuxS/MPP-like metallohydrolase"/>
    <property type="match status" value="2"/>
</dbReference>
<dbReference type="InterPro" id="IPR011765">
    <property type="entry name" value="Pept_M16_N"/>
</dbReference>
<gene>
    <name evidence="3" type="ORF">H9Y05_00580</name>
</gene>
<keyword evidence="4" id="KW-1185">Reference proteome</keyword>